<gene>
    <name evidence="2" type="ORF">MGYG_05286</name>
</gene>
<feature type="compositionally biased region" description="Polar residues" evidence="1">
    <location>
        <begin position="324"/>
        <end position="344"/>
    </location>
</feature>
<accession>E4UVG1</accession>
<dbReference type="HOGENOM" id="CLU_033575_5_0_1"/>
<dbReference type="GeneID" id="10027973"/>
<dbReference type="OrthoDB" id="9932926at2759"/>
<dbReference type="InterPro" id="IPR036249">
    <property type="entry name" value="Thioredoxin-like_sf"/>
</dbReference>
<feature type="compositionally biased region" description="Basic and acidic residues" evidence="1">
    <location>
        <begin position="169"/>
        <end position="182"/>
    </location>
</feature>
<protein>
    <recommendedName>
        <fullName evidence="4">Thioredoxin domain-containing protein</fullName>
    </recommendedName>
</protein>
<feature type="region of interest" description="Disordered" evidence="1">
    <location>
        <begin position="119"/>
        <end position="344"/>
    </location>
</feature>
<dbReference type="OMA" id="ARMIWGR"/>
<dbReference type="STRING" id="535722.E4UVG1"/>
<dbReference type="Proteomes" id="UP000002669">
    <property type="component" value="Unassembled WGS sequence"/>
</dbReference>
<name>E4UVG1_ARTGP</name>
<evidence type="ECO:0000313" key="2">
    <source>
        <dbReference type="EMBL" id="EFR02288.1"/>
    </source>
</evidence>
<sequence length="344" mass="36902">MAGNPPTSYTTDPTLFLYTSLTAGSSHIITATSRLETILKANKIPFRAIDVATDEKARMIWGRRSKGRKLPGLVRYASIVGDLDQIEEWNEYGELKAQIAATLSPYDASKSAPQTVAVAPTTAATAPTTTAAPPKTTSSAPHIRIGDTPSRTPSGEQHSENMPAALRQASEEAAAKAKENMRARLGLKPQSPLQKSEEQKVEGKGKKPEDQKQEETKPEGKPDEVGLKEKHPEQKKSTDQEPSQQTGLEEETEKQEKEEDKSEGEKPEGKTVVEQKPTEGEKKETQKLAGASQDAKGDEQQQPVTAAVDSDGSKPGQEKDEGDVSSTAGLSATTTEAKDAPSSS</sequence>
<feature type="compositionally biased region" description="Basic and acidic residues" evidence="1">
    <location>
        <begin position="195"/>
        <end position="239"/>
    </location>
</feature>
<dbReference type="SUPFAM" id="SSF52833">
    <property type="entry name" value="Thioredoxin-like"/>
    <property type="match status" value="1"/>
</dbReference>
<evidence type="ECO:0000256" key="1">
    <source>
        <dbReference type="SAM" id="MobiDB-lite"/>
    </source>
</evidence>
<reference evidence="3" key="1">
    <citation type="journal article" date="2012" name="MBio">
        <title>Comparative genome analysis of Trichophyton rubrum and related dermatophytes reveals candidate genes involved in infection.</title>
        <authorList>
            <person name="Martinez D.A."/>
            <person name="Oliver B.G."/>
            <person name="Graeser Y."/>
            <person name="Goldberg J.M."/>
            <person name="Li W."/>
            <person name="Martinez-Rossi N.M."/>
            <person name="Monod M."/>
            <person name="Shelest E."/>
            <person name="Barton R.C."/>
            <person name="Birch E."/>
            <person name="Brakhage A.A."/>
            <person name="Chen Z."/>
            <person name="Gurr S.J."/>
            <person name="Heiman D."/>
            <person name="Heitman J."/>
            <person name="Kosti I."/>
            <person name="Rossi A."/>
            <person name="Saif S."/>
            <person name="Samalova M."/>
            <person name="Saunders C.W."/>
            <person name="Shea T."/>
            <person name="Summerbell R.C."/>
            <person name="Xu J."/>
            <person name="Young S."/>
            <person name="Zeng Q."/>
            <person name="Birren B.W."/>
            <person name="Cuomo C.A."/>
            <person name="White T.C."/>
        </authorList>
    </citation>
    <scope>NUCLEOTIDE SEQUENCE [LARGE SCALE GENOMIC DNA]</scope>
    <source>
        <strain evidence="3">ATCC MYA-4604 / CBS 118893</strain>
    </source>
</reference>
<evidence type="ECO:0000313" key="3">
    <source>
        <dbReference type="Proteomes" id="UP000002669"/>
    </source>
</evidence>
<feature type="compositionally biased region" description="Low complexity" evidence="1">
    <location>
        <begin position="119"/>
        <end position="141"/>
    </location>
</feature>
<dbReference type="RefSeq" id="XP_003172699.1">
    <property type="nucleotide sequence ID" value="XM_003172651.1"/>
</dbReference>
<dbReference type="Gene3D" id="3.40.30.10">
    <property type="entry name" value="Glutaredoxin"/>
    <property type="match status" value="1"/>
</dbReference>
<evidence type="ECO:0008006" key="4">
    <source>
        <dbReference type="Google" id="ProtNLM"/>
    </source>
</evidence>
<keyword evidence="3" id="KW-1185">Reference proteome</keyword>
<dbReference type="InParanoid" id="E4UVG1"/>
<feature type="compositionally biased region" description="Basic and acidic residues" evidence="1">
    <location>
        <begin position="254"/>
        <end position="286"/>
    </location>
</feature>
<dbReference type="EMBL" id="DS989825">
    <property type="protein sequence ID" value="EFR02288.1"/>
    <property type="molecule type" value="Genomic_DNA"/>
</dbReference>
<dbReference type="AlphaFoldDB" id="E4UVG1"/>
<dbReference type="eggNOG" id="KOG1181">
    <property type="taxonomic scope" value="Eukaryota"/>
</dbReference>
<proteinExistence type="predicted"/>
<dbReference type="VEuPathDB" id="FungiDB:MGYG_05286"/>
<organism evidence="3">
    <name type="scientific">Arthroderma gypseum (strain ATCC MYA-4604 / CBS 118893)</name>
    <name type="common">Microsporum gypseum</name>
    <dbReference type="NCBI Taxonomy" id="535722"/>
    <lineage>
        <taxon>Eukaryota</taxon>
        <taxon>Fungi</taxon>
        <taxon>Dikarya</taxon>
        <taxon>Ascomycota</taxon>
        <taxon>Pezizomycotina</taxon>
        <taxon>Eurotiomycetes</taxon>
        <taxon>Eurotiomycetidae</taxon>
        <taxon>Onygenales</taxon>
        <taxon>Arthrodermataceae</taxon>
        <taxon>Nannizzia</taxon>
    </lineage>
</organism>